<dbReference type="Proteomes" id="UP001642464">
    <property type="component" value="Unassembled WGS sequence"/>
</dbReference>
<keyword evidence="4" id="KW-1185">Reference proteome</keyword>
<sequence>MSGPRACAQSVCSPMAKFGYLLVAICSTIIILEWVIMVLIMPGQTGYSLLGAGIMPATHEGMQVKSLEPGWESEAEVPKGFNEPSFMAKFARVTWVNRPALDVVESDSKWKSQSKFCPACPYPQVIPDLGCAEIFMLVMQIYVGIGLLVLCIYVALKCGPLGREGFVKRQKEKAAASGGESISYAHVIFFQPTSVMESGVYPDCALPPEQPGGKIGVEFGLYKSPMPLPESRDLVAGTAQSSEIVQATRARPSDSEVGQMPIKTGIPEAYALELPVVVEKPMASEEEAFGLWRGSVCRVAWPPVVVHAGIQEVEYQLMVIPDSAYLLPFVGAVIIAPGQQEGRAGRPRSRKGVSISKSSQTKDLPKVFPLKSVPKLVAGQARLKSASAAHLEGLGRDDYVVIEFTELCPDLRYAFQVLARYPTVGPRSFHKIYEVEKISKSAAEDEQVDTQVTAACTAPVPTPVQVPLLEESQEKMQRWLQDGDGRLVLLTWLGLQPEAENPRQASIQKLSGNSSSNKQYEVQAAQWEDDGPEGREWVPCPVVSAPFLFEGSTCIAVRSLPFAIGKFRLFDPQMMRTGTATPPIVTVFERIVEPGPVEMIAKGQPPRTLAVLLTLPLDMPLGTGGRATCCQIRFRPMGRDGDPSKWEELDVQSLPTEVRGVGKGTGKRREAAVVVREEDGLELGHVYEFQVRLGDRCRMGNWSKPFRPLRFALSPPTPSEGSGLKVCEKGDRAEISWAPFKPDEVLAAQLPGFAQLPIEYTLSILAGAHQEPLSSLVTCETSAQVYGLHPLSSYSAMLVARWSRFGKLTAEGRDKGHVLMAAFVTSGLGGSKLTAELSVRVPTEQLDGYGPVAPATAKIPVEGGQPAAVTLDLDPYYVQPRLQHYSPDFVRKPTVPAEREPEDGAAGALEGASSKLPSLVPMPPPKFTTRDPLSFGLLNPVVPKPGAARPSPRPNPRRRLDG</sequence>
<feature type="region of interest" description="Disordered" evidence="1">
    <location>
        <begin position="893"/>
        <end position="962"/>
    </location>
</feature>
<keyword evidence="2" id="KW-0812">Transmembrane</keyword>
<evidence type="ECO:0000256" key="2">
    <source>
        <dbReference type="SAM" id="Phobius"/>
    </source>
</evidence>
<comment type="caution">
    <text evidence="3">The sequence shown here is derived from an EMBL/GenBank/DDBJ whole genome shotgun (WGS) entry which is preliminary data.</text>
</comment>
<feature type="transmembrane region" description="Helical" evidence="2">
    <location>
        <begin position="20"/>
        <end position="40"/>
    </location>
</feature>
<evidence type="ECO:0000256" key="1">
    <source>
        <dbReference type="SAM" id="MobiDB-lite"/>
    </source>
</evidence>
<dbReference type="EMBL" id="CAXAMM010013113">
    <property type="protein sequence ID" value="CAK9030474.1"/>
    <property type="molecule type" value="Genomic_DNA"/>
</dbReference>
<evidence type="ECO:0000313" key="3">
    <source>
        <dbReference type="EMBL" id="CAK9030474.1"/>
    </source>
</evidence>
<accession>A0ABP0KWW3</accession>
<reference evidence="3 4" key="1">
    <citation type="submission" date="2024-02" db="EMBL/GenBank/DDBJ databases">
        <authorList>
            <person name="Chen Y."/>
            <person name="Shah S."/>
            <person name="Dougan E. K."/>
            <person name="Thang M."/>
            <person name="Chan C."/>
        </authorList>
    </citation>
    <scope>NUCLEOTIDE SEQUENCE [LARGE SCALE GENOMIC DNA]</scope>
</reference>
<keyword evidence="2" id="KW-1133">Transmembrane helix</keyword>
<feature type="transmembrane region" description="Helical" evidence="2">
    <location>
        <begin position="134"/>
        <end position="156"/>
    </location>
</feature>
<gene>
    <name evidence="3" type="ORF">SCF082_LOCUS19218</name>
</gene>
<protein>
    <submittedName>
        <fullName evidence="3">Copia protein</fullName>
    </submittedName>
</protein>
<organism evidence="3 4">
    <name type="scientific">Durusdinium trenchii</name>
    <dbReference type="NCBI Taxonomy" id="1381693"/>
    <lineage>
        <taxon>Eukaryota</taxon>
        <taxon>Sar</taxon>
        <taxon>Alveolata</taxon>
        <taxon>Dinophyceae</taxon>
        <taxon>Suessiales</taxon>
        <taxon>Symbiodiniaceae</taxon>
        <taxon>Durusdinium</taxon>
    </lineage>
</organism>
<evidence type="ECO:0000313" key="4">
    <source>
        <dbReference type="Proteomes" id="UP001642464"/>
    </source>
</evidence>
<feature type="region of interest" description="Disordered" evidence="1">
    <location>
        <begin position="341"/>
        <end position="360"/>
    </location>
</feature>
<proteinExistence type="predicted"/>
<name>A0ABP0KWW3_9DINO</name>
<keyword evidence="2" id="KW-0472">Membrane</keyword>